<keyword evidence="3" id="KW-1185">Reference proteome</keyword>
<name>A0AAD9XU75_9ROSI</name>
<dbReference type="AlphaFoldDB" id="A0AAD9XU75"/>
<feature type="transmembrane region" description="Helical" evidence="1">
    <location>
        <begin position="6"/>
        <end position="30"/>
    </location>
</feature>
<keyword evidence="1" id="KW-1133">Transmembrane helix</keyword>
<dbReference type="EMBL" id="JANJYI010000001">
    <property type="protein sequence ID" value="KAK2665866.1"/>
    <property type="molecule type" value="Genomic_DNA"/>
</dbReference>
<reference evidence="2" key="1">
    <citation type="journal article" date="2023" name="Plant J.">
        <title>Genome sequences and population genomics provide insights into the demographic history, inbreeding, and mutation load of two 'living fossil' tree species of Dipteronia.</title>
        <authorList>
            <person name="Feng Y."/>
            <person name="Comes H.P."/>
            <person name="Chen J."/>
            <person name="Zhu S."/>
            <person name="Lu R."/>
            <person name="Zhang X."/>
            <person name="Li P."/>
            <person name="Qiu J."/>
            <person name="Olsen K.M."/>
            <person name="Qiu Y."/>
        </authorList>
    </citation>
    <scope>NUCLEOTIDE SEQUENCE</scope>
    <source>
        <strain evidence="2">KIB01</strain>
    </source>
</reference>
<sequence>MSLANAFQVALSTTLYALSSSPFTIFYYFGRRSGGNAGDKAKRDAAANQEMIDSALRSPKFNCVFFKVYSLTHTVGL</sequence>
<accession>A0AAD9XU75</accession>
<evidence type="ECO:0000313" key="2">
    <source>
        <dbReference type="EMBL" id="KAK2665866.1"/>
    </source>
</evidence>
<protein>
    <submittedName>
        <fullName evidence="2">Uncharacterized protein</fullName>
    </submittedName>
</protein>
<organism evidence="2 3">
    <name type="scientific">Dipteronia dyeriana</name>
    <dbReference type="NCBI Taxonomy" id="168575"/>
    <lineage>
        <taxon>Eukaryota</taxon>
        <taxon>Viridiplantae</taxon>
        <taxon>Streptophyta</taxon>
        <taxon>Embryophyta</taxon>
        <taxon>Tracheophyta</taxon>
        <taxon>Spermatophyta</taxon>
        <taxon>Magnoliopsida</taxon>
        <taxon>eudicotyledons</taxon>
        <taxon>Gunneridae</taxon>
        <taxon>Pentapetalae</taxon>
        <taxon>rosids</taxon>
        <taxon>malvids</taxon>
        <taxon>Sapindales</taxon>
        <taxon>Sapindaceae</taxon>
        <taxon>Hippocastanoideae</taxon>
        <taxon>Acereae</taxon>
        <taxon>Dipteronia</taxon>
    </lineage>
</organism>
<keyword evidence="1" id="KW-0472">Membrane</keyword>
<keyword evidence="1" id="KW-0812">Transmembrane</keyword>
<gene>
    <name evidence="2" type="ORF">Ddye_004440</name>
</gene>
<evidence type="ECO:0000256" key="1">
    <source>
        <dbReference type="SAM" id="Phobius"/>
    </source>
</evidence>
<evidence type="ECO:0000313" key="3">
    <source>
        <dbReference type="Proteomes" id="UP001280121"/>
    </source>
</evidence>
<comment type="caution">
    <text evidence="2">The sequence shown here is derived from an EMBL/GenBank/DDBJ whole genome shotgun (WGS) entry which is preliminary data.</text>
</comment>
<proteinExistence type="predicted"/>
<dbReference type="Proteomes" id="UP001280121">
    <property type="component" value="Unassembled WGS sequence"/>
</dbReference>